<keyword evidence="1" id="KW-0175">Coiled coil</keyword>
<evidence type="ECO:0000256" key="1">
    <source>
        <dbReference type="SAM" id="Coils"/>
    </source>
</evidence>
<sequence length="477" mass="55643">MERPDAPSIEEILSREGIIDKKVQTLQKNAEIVRSIRPTCDSLKRENLKLRVHYDVYNLKLERLSRELEEIEANSRRLELEIRNKTAVFDALKTIVVNLEMCEEYCGALDVAGFETPEDLAKIEEALDALVENPFEGLDILAVKGCEVEVKDRMKAFIKKFKVFFGEFLESIESLSEGQLRVHSLMYDSVKKYEFIFRYSNEMYRYEFERHLSVLQKLCSEKSAGKMQEGLRIFVESFFMIVKCEVHFCKSRLFGGEDVTEFVLGIFKGVFDLVLGAFHSMFKQRGLALVCALNDDFAFELQNEERDIWSIFLEKMRKFREHSKNTFLIRERDDCASRSRARNLDRCMEHIKLCNDLDISEKLVEMITQDITRNKREDLEDLIHTLKLLYRLRSGLKEKPGLSTAAKELDDVIGDKLQDLEREGIGYIFGGNDSKVVKRTKTILSIIDNNRSIMDSFKRIVFDNANDEQRRELQTLF</sequence>
<evidence type="ECO:0000313" key="3">
    <source>
        <dbReference type="EMBL" id="KAL0266008.1"/>
    </source>
</evidence>
<accession>A0AAW2H8H8</accession>
<dbReference type="GO" id="GO:0000145">
    <property type="term" value="C:exocyst"/>
    <property type="evidence" value="ECO:0007669"/>
    <property type="project" value="InterPro"/>
</dbReference>
<protein>
    <recommendedName>
        <fullName evidence="2">Exocyst complex component Sec3 coiled-coil domain-containing protein</fullName>
    </recommendedName>
</protein>
<reference evidence="3" key="1">
    <citation type="journal article" date="2024" name="Gigascience">
        <title>Chromosome-level genome of the poultry shaft louse Menopon gallinae provides insight into the host-switching and adaptive evolution of parasitic lice.</title>
        <authorList>
            <person name="Xu Y."/>
            <person name="Ma L."/>
            <person name="Liu S."/>
            <person name="Liang Y."/>
            <person name="Liu Q."/>
            <person name="He Z."/>
            <person name="Tian L."/>
            <person name="Duan Y."/>
            <person name="Cai W."/>
            <person name="Li H."/>
            <person name="Song F."/>
        </authorList>
    </citation>
    <scope>NUCLEOTIDE SEQUENCE</scope>
    <source>
        <strain evidence="3">Cailab_2023a</strain>
    </source>
</reference>
<proteinExistence type="predicted"/>
<comment type="caution">
    <text evidence="3">The sequence shown here is derived from an EMBL/GenBank/DDBJ whole genome shotgun (WGS) entry which is preliminary data.</text>
</comment>
<dbReference type="GO" id="GO:0006887">
    <property type="term" value="P:exocytosis"/>
    <property type="evidence" value="ECO:0007669"/>
    <property type="project" value="InterPro"/>
</dbReference>
<dbReference type="EMBL" id="JARGDH010000006">
    <property type="protein sequence ID" value="KAL0266008.1"/>
    <property type="molecule type" value="Genomic_DNA"/>
</dbReference>
<organism evidence="3">
    <name type="scientific">Menopon gallinae</name>
    <name type="common">poultry shaft louse</name>
    <dbReference type="NCBI Taxonomy" id="328185"/>
    <lineage>
        <taxon>Eukaryota</taxon>
        <taxon>Metazoa</taxon>
        <taxon>Ecdysozoa</taxon>
        <taxon>Arthropoda</taxon>
        <taxon>Hexapoda</taxon>
        <taxon>Insecta</taxon>
        <taxon>Pterygota</taxon>
        <taxon>Neoptera</taxon>
        <taxon>Paraneoptera</taxon>
        <taxon>Psocodea</taxon>
        <taxon>Troctomorpha</taxon>
        <taxon>Phthiraptera</taxon>
        <taxon>Amblycera</taxon>
        <taxon>Menoponidae</taxon>
        <taxon>Menopon</taxon>
    </lineage>
</organism>
<feature type="domain" description="Exocyst complex component Sec3 coiled-coil" evidence="2">
    <location>
        <begin position="22"/>
        <end position="131"/>
    </location>
</feature>
<dbReference type="AlphaFoldDB" id="A0AAW2H8H8"/>
<dbReference type="Pfam" id="PF09763">
    <property type="entry name" value="Sec3_CC"/>
    <property type="match status" value="1"/>
</dbReference>
<feature type="coiled-coil region" evidence="1">
    <location>
        <begin position="54"/>
        <end position="88"/>
    </location>
</feature>
<name>A0AAW2H8H8_9NEOP</name>
<dbReference type="InterPro" id="IPR019160">
    <property type="entry name" value="Sec3_CC"/>
</dbReference>
<gene>
    <name evidence="3" type="ORF">PYX00_011725</name>
</gene>
<evidence type="ECO:0000259" key="2">
    <source>
        <dbReference type="Pfam" id="PF09763"/>
    </source>
</evidence>